<sequence>MAYVFPSYPAPSGIGAAPVSFSIIDFLSADNRIPNEVVFSLRRKRSQGAETKEKIVLQRLGNGQEDLKILLDEQTMERIGSLDWGEFQTLQERFSDWLLNQAHTGMHQNSYKRFQGGRARYQDEIRRLWITVLTGAEVASHFPKQAGQTWWAPDEKRAISNGGKTNHGPAMGAIPLEPGMRLTIKWGGTALYHANNVPMVTRQTVTGHTVVDLLNRGGKVTLGLPAYLLRDDSSPQGWGIKPIPVANPSVEAKLAPFGEKKDDLAHFVAVFNEFDLAQLGALADARNAVAQHLTLLVPYQYTKSDTSSSVPNSETSDARHLQSASVVSTLAHRFIIWGSKNRYRGPRDAPVLALTDEGEWPTWPYRPLVFANQSSVSVEVPLYVNKEPVRFMPLGVTLADAIEGHPDWFGRKIGRDRGQGFAALTRTSSESGVYRFYEKTALRRVLAMPNDQIQFQLKE</sequence>
<organism evidence="1 2">
    <name type="scientific">Prosthecobacter dejongeii</name>
    <dbReference type="NCBI Taxonomy" id="48465"/>
    <lineage>
        <taxon>Bacteria</taxon>
        <taxon>Pseudomonadati</taxon>
        <taxon>Verrucomicrobiota</taxon>
        <taxon>Verrucomicrobiia</taxon>
        <taxon>Verrucomicrobiales</taxon>
        <taxon>Verrucomicrobiaceae</taxon>
        <taxon>Prosthecobacter</taxon>
    </lineage>
</organism>
<dbReference type="EMBL" id="JACHIF010000001">
    <property type="protein sequence ID" value="MBB5036763.1"/>
    <property type="molecule type" value="Genomic_DNA"/>
</dbReference>
<gene>
    <name evidence="1" type="ORF">HNQ64_000997</name>
</gene>
<dbReference type="Proteomes" id="UP000534294">
    <property type="component" value="Unassembled WGS sequence"/>
</dbReference>
<evidence type="ECO:0000313" key="1">
    <source>
        <dbReference type="EMBL" id="MBB5036763.1"/>
    </source>
</evidence>
<dbReference type="AlphaFoldDB" id="A0A7W7YIF9"/>
<reference evidence="1 2" key="1">
    <citation type="submission" date="2020-08" db="EMBL/GenBank/DDBJ databases">
        <title>Genomic Encyclopedia of Type Strains, Phase IV (KMG-IV): sequencing the most valuable type-strain genomes for metagenomic binning, comparative biology and taxonomic classification.</title>
        <authorList>
            <person name="Goeker M."/>
        </authorList>
    </citation>
    <scope>NUCLEOTIDE SEQUENCE [LARGE SCALE GENOMIC DNA]</scope>
    <source>
        <strain evidence="1 2">DSM 12251</strain>
    </source>
</reference>
<keyword evidence="2" id="KW-1185">Reference proteome</keyword>
<accession>A0A7W7YIF9</accession>
<protein>
    <submittedName>
        <fullName evidence="1">Uncharacterized protein</fullName>
    </submittedName>
</protein>
<evidence type="ECO:0000313" key="2">
    <source>
        <dbReference type="Proteomes" id="UP000534294"/>
    </source>
</evidence>
<proteinExistence type="predicted"/>
<comment type="caution">
    <text evidence="1">The sequence shown here is derived from an EMBL/GenBank/DDBJ whole genome shotgun (WGS) entry which is preliminary data.</text>
</comment>
<name>A0A7W7YIF9_9BACT</name>